<feature type="compositionally biased region" description="Polar residues" evidence="1">
    <location>
        <begin position="2396"/>
        <end position="2405"/>
    </location>
</feature>
<feature type="region of interest" description="Disordered" evidence="1">
    <location>
        <begin position="752"/>
        <end position="861"/>
    </location>
</feature>
<feature type="region of interest" description="Disordered" evidence="1">
    <location>
        <begin position="2132"/>
        <end position="2283"/>
    </location>
</feature>
<feature type="compositionally biased region" description="Polar residues" evidence="1">
    <location>
        <begin position="592"/>
        <end position="618"/>
    </location>
</feature>
<feature type="compositionally biased region" description="Basic and acidic residues" evidence="1">
    <location>
        <begin position="2346"/>
        <end position="2360"/>
    </location>
</feature>
<proteinExistence type="predicted"/>
<feature type="compositionally biased region" description="Basic and acidic residues" evidence="1">
    <location>
        <begin position="910"/>
        <end position="924"/>
    </location>
</feature>
<feature type="compositionally biased region" description="Basic residues" evidence="1">
    <location>
        <begin position="2037"/>
        <end position="2047"/>
    </location>
</feature>
<feature type="compositionally biased region" description="Basic and acidic residues" evidence="1">
    <location>
        <begin position="938"/>
        <end position="951"/>
    </location>
</feature>
<dbReference type="OrthoDB" id="246689at2759"/>
<organism evidence="2 3">
    <name type="scientific">Leishmania panamensis</name>
    <dbReference type="NCBI Taxonomy" id="5679"/>
    <lineage>
        <taxon>Eukaryota</taxon>
        <taxon>Discoba</taxon>
        <taxon>Euglenozoa</taxon>
        <taxon>Kinetoplastea</taxon>
        <taxon>Metakinetoplastina</taxon>
        <taxon>Trypanosomatida</taxon>
        <taxon>Trypanosomatidae</taxon>
        <taxon>Leishmaniinae</taxon>
        <taxon>Leishmania</taxon>
        <taxon>Leishmania guyanensis species complex</taxon>
    </lineage>
</organism>
<evidence type="ECO:0000256" key="1">
    <source>
        <dbReference type="SAM" id="MobiDB-lite"/>
    </source>
</evidence>
<feature type="compositionally biased region" description="Low complexity" evidence="1">
    <location>
        <begin position="2201"/>
        <end position="2216"/>
    </location>
</feature>
<protein>
    <submittedName>
        <fullName evidence="2">Uncharacterized protein</fullName>
    </submittedName>
</protein>
<feature type="compositionally biased region" description="Basic residues" evidence="1">
    <location>
        <begin position="2002"/>
        <end position="2013"/>
    </location>
</feature>
<feature type="compositionally biased region" description="Basic residues" evidence="1">
    <location>
        <begin position="2191"/>
        <end position="2200"/>
    </location>
</feature>
<dbReference type="eggNOG" id="ENOG502SEJK">
    <property type="taxonomic scope" value="Eukaryota"/>
</dbReference>
<feature type="compositionally biased region" description="Polar residues" evidence="1">
    <location>
        <begin position="97"/>
        <end position="118"/>
    </location>
</feature>
<dbReference type="VEuPathDB" id="TriTrypDB:LPMP_290520"/>
<feature type="compositionally biased region" description="Low complexity" evidence="1">
    <location>
        <begin position="752"/>
        <end position="761"/>
    </location>
</feature>
<feature type="compositionally biased region" description="Polar residues" evidence="1">
    <location>
        <begin position="822"/>
        <end position="834"/>
    </location>
</feature>
<feature type="region of interest" description="Disordered" evidence="1">
    <location>
        <begin position="886"/>
        <end position="958"/>
    </location>
</feature>
<feature type="region of interest" description="Disordered" evidence="1">
    <location>
        <begin position="1776"/>
        <end position="1799"/>
    </location>
</feature>
<feature type="compositionally biased region" description="Basic and acidic residues" evidence="1">
    <location>
        <begin position="1969"/>
        <end position="1984"/>
    </location>
</feature>
<evidence type="ECO:0000313" key="2">
    <source>
        <dbReference type="EMBL" id="AIO00003.1"/>
    </source>
</evidence>
<feature type="compositionally biased region" description="Polar residues" evidence="1">
    <location>
        <begin position="762"/>
        <end position="779"/>
    </location>
</feature>
<feature type="region of interest" description="Disordered" evidence="1">
    <location>
        <begin position="588"/>
        <end position="618"/>
    </location>
</feature>
<dbReference type="GeneID" id="22576816"/>
<dbReference type="KEGG" id="lpan:LPMP_290520"/>
<feature type="compositionally biased region" description="Gly residues" evidence="1">
    <location>
        <begin position="889"/>
        <end position="898"/>
    </location>
</feature>
<feature type="compositionally biased region" description="Low complexity" evidence="1">
    <location>
        <begin position="1933"/>
        <end position="1954"/>
    </location>
</feature>
<feature type="compositionally biased region" description="Basic and acidic residues" evidence="1">
    <location>
        <begin position="1"/>
        <end position="11"/>
    </location>
</feature>
<dbReference type="VEuPathDB" id="TriTrypDB:LPAL13_000044100"/>
<feature type="compositionally biased region" description="Low complexity" evidence="1">
    <location>
        <begin position="280"/>
        <end position="295"/>
    </location>
</feature>
<feature type="region of interest" description="Disordered" evidence="1">
    <location>
        <begin position="1"/>
        <end position="20"/>
    </location>
</feature>
<accession>A0A088RV16</accession>
<feature type="compositionally biased region" description="Basic and acidic residues" evidence="1">
    <location>
        <begin position="2014"/>
        <end position="2025"/>
    </location>
</feature>
<keyword evidence="3" id="KW-1185">Reference proteome</keyword>
<feature type="region of interest" description="Disordered" evidence="1">
    <location>
        <begin position="1567"/>
        <end position="1586"/>
    </location>
</feature>
<name>A0A088RV16_LEIPA</name>
<feature type="compositionally biased region" description="Low complexity" evidence="1">
    <location>
        <begin position="2406"/>
        <end position="2418"/>
    </location>
</feature>
<dbReference type="EMBL" id="CP009398">
    <property type="protein sequence ID" value="AIO00003.1"/>
    <property type="molecule type" value="Genomic_DNA"/>
</dbReference>
<feature type="region of interest" description="Disordered" evidence="1">
    <location>
        <begin position="1388"/>
        <end position="1450"/>
    </location>
</feature>
<feature type="compositionally biased region" description="Polar residues" evidence="1">
    <location>
        <begin position="1782"/>
        <end position="1795"/>
    </location>
</feature>
<feature type="region of interest" description="Disordered" evidence="1">
    <location>
        <begin position="1322"/>
        <end position="1342"/>
    </location>
</feature>
<feature type="region of interest" description="Disordered" evidence="1">
    <location>
        <begin position="1074"/>
        <end position="1099"/>
    </location>
</feature>
<gene>
    <name evidence="2" type="ORF">LPMP_290520</name>
</gene>
<dbReference type="RefSeq" id="XP_010700660.1">
    <property type="nucleotide sequence ID" value="XM_010702358.1"/>
</dbReference>
<feature type="region of interest" description="Disordered" evidence="1">
    <location>
        <begin position="970"/>
        <end position="1005"/>
    </location>
</feature>
<feature type="compositionally biased region" description="Polar residues" evidence="1">
    <location>
        <begin position="927"/>
        <end position="937"/>
    </location>
</feature>
<reference evidence="2 3" key="1">
    <citation type="journal article" date="2015" name="Sci. Rep.">
        <title>The genome of Leishmania panamensis: insights into genomics of the L. (Viannia) subgenus.</title>
        <authorList>
            <person name="Llanes A."/>
            <person name="Restrepo C.M."/>
            <person name="Vecchio G.D."/>
            <person name="Anguizola F.J."/>
            <person name="Lleonart R."/>
        </authorList>
    </citation>
    <scope>NUCLEOTIDE SEQUENCE [LARGE SCALE GENOMIC DNA]</scope>
    <source>
        <strain evidence="2 3">MHOM/PA/94/PSC-1</strain>
    </source>
</reference>
<feature type="region of interest" description="Disordered" evidence="1">
    <location>
        <begin position="240"/>
        <end position="382"/>
    </location>
</feature>
<feature type="compositionally biased region" description="Polar residues" evidence="1">
    <location>
        <begin position="1401"/>
        <end position="1415"/>
    </location>
</feature>
<feature type="region of interest" description="Disordered" evidence="1">
    <location>
        <begin position="1192"/>
        <end position="1221"/>
    </location>
</feature>
<feature type="compositionally biased region" description="Polar residues" evidence="1">
    <location>
        <begin position="1423"/>
        <end position="1433"/>
    </location>
</feature>
<feature type="compositionally biased region" description="Polar residues" evidence="1">
    <location>
        <begin position="240"/>
        <end position="264"/>
    </location>
</feature>
<feature type="region of interest" description="Disordered" evidence="1">
    <location>
        <begin position="1933"/>
        <end position="2059"/>
    </location>
</feature>
<feature type="compositionally biased region" description="Pro residues" evidence="1">
    <location>
        <begin position="988"/>
        <end position="997"/>
    </location>
</feature>
<feature type="region of interest" description="Disordered" evidence="1">
    <location>
        <begin position="2302"/>
        <end position="2471"/>
    </location>
</feature>
<feature type="compositionally biased region" description="Low complexity" evidence="1">
    <location>
        <begin position="304"/>
        <end position="349"/>
    </location>
</feature>
<sequence>MHHWERSERLRKAASTPHAASFHHVGASLSPQMHKGTGALHESRDQGEGCGEEEAIVQRGKEEYSSQLASTQRYGGRPPMSAATAHRQVEGSVYTPHRTSPHASGELPSSTGPSTRFSDSPAAYHLRPFSLVEEDAAPNSAAATGGGGVIASPHRSAVGGVKERERDVVDSPFPSKVHCRVCEVTVFQSGWETHQLSALHQRQLRDCATACGGSSSSSRDPSARLAKVAVQGSNTLQMTAAAGSRTSQRPLISGHAQETSSSARPSARALTLSERNHQGRSQAAAAAVRRSSPSPRRCRRKLDSTSSETSSSTYSASSNSTRSGSSVSTGSSGSSSSSSSSNSAESKSSAARGHSGVSAVPYATPPRPAGPPSAPAAPSSATPSFVLPPLSPSGFSAASSASAAARPAPLPVKPLGSADAATVVHYVEFTEEQQERRHVQMLEQQLNKYLYHRENKVLAACVRRWYESMFTKATATITDAGPPKRGGGAEVVAGAPGSSEGCAVASLSPTTARARCITVVSPSPSPVSAMARKSVEAVPHEPGTLSVPSNFTGLAASASAADAMFLTQGRANYLNDMAKERVDEGYGGSLARRSNTRQPGSPSVSSPQCGMVPQTNHSAGVGAKCAASTGVVGAPPMHSEHAGMLRGSGEGESTCAPFFTTCVKSYARVHVAADGRVFPAEARRGSSDGSAENESQDLEVMQTKVSWLVQPVSQPVTARSSSSEPSDSVADGRDWRSVVGCSAAVVGAAAATASTAAPGSTYNSSQPSANSRGGETASGQARDKGAGWGDSSRAQPHHTTKSERSTVSGGRSFPPGQLHVAPSTSVTGYASDSNGGDEGVESGAVAPRTQTPNEEEGHASEVHQALHAAPASGTETISAAQAVLHTGGEDGGLDGVGRTGAECHLPEWTAGRRDGKEKSDRPDLSDSAVTAATATPSRETDTNNEEAKEMSCEPTPLTPEATVRIHAAPTRPADPLYCRSNLLDEVPPQQPSYPPAPKSTLSTRSLSSHAGALKGNHVTAASSKSPLALTGAQKELSSSATSSSLSSFHSNSISSESDIAGLVALLSPRSPQRVSQLLRPGSAASLPTHSTGAPKASACVPDTHPFHEFDLAAAVVSAVRRPINASIAGQGEPAAQTEGALEAPLRYLSDSPPPASASLIPHDAHERGAATATLSVANPLFDALTGVLGGDGSHAAAPETGERSAAHGPHHHHHRYSGYSRGASTAVKLPKALLALHVMSTRGAGSSIAALSADALDERVSEYDGDAAAPPLEPSTSFAVDEMRAEVGWAPSPSDHPYNVSGPTCFGSGREWCGGFSRPVEGQREEVARSGTSSSRGGRGRVGPHFFLGAKFAERKSGNDDESSVAVLPSTERYDDCFFVCTRESAATPTHNADEGGGQQGTDASEETTSLENNGNGEGALSPSATPLNDLSIPQSPVPPSPASATAVNERDTRAPIGVPPAAQALASSFAANAQAEPAVVQLPDAEICMHAVREAQWSSAIVAPSAGLAPGSDGAHSKGAAGVGPLCTTTHLHKAVSDGPDAVLPSTNCSPTASFFTSPSGVMTAAKPAGATAPNSAPAQQHLGPLRGPLQSIDQEAEERLLPLDHDLHTATLATSAAIESGGDAPLWRPSPVSGSYGAKPTCDAPQNSFQPTTTAEVAGSSAGWSDTAGASSTALVRATAQLSTSPCAAVAPCSTVDSVDASLYDLPSLEMPVLHPQGDGSGLEKGPPRLTSSRQLRYAHLSRATAAEAVAGCGNVSLSAPSALLPSVKSAECSPETFAQPPQSMLGTHSPRLSRTPRLSDAEAGICSLGGGTVACSLTQPPVATEAGALSGALAPVAVGTARTVSCLPPNVMPAAHPYCYATLKGSAGDGLRTKRGGCTSSRGSVATAPRLSFAALLSLRAALKESVPNGASALSTVLTPLTAATAAGLGAARDASRRTSSSSSCSRLGSAGVHPHRQKLRHHRHRDESAASQERRRAERREKRRSKQRSHRDGDASPRHYRQHRHHRSDRRREENSYDKAFRSQHQCHPCPREKHRSPRHKRDRPQTEDTDAVAASRVHPSLQCVLEAARQRRHRDADFRDPHYAAKGGGTELPFGSHTPHPYWLGLPSVPVGPSASGHEVLIMRGKDHDEQPGAPCNDDVTHAARQHRSHRSGNSSGAPCIRDGEEDDDAAPRGPLHRRPSERQRVPGHRNRCRRMPSTSLSPTSSLSSRSTGRDVSVDSGRGSEAARTGPTRRGGATAWISASPSRGGNATRGPENGGVPEVGTEKVSASEHDRSNALEQSLKASLQQPILSIEPRRGECGAQPPFGSALESAGDHSRLTRASADLPEISGPSATAKAASDAKSDDFVRGKDACSKGICSLDTRQPPERASSERATALELPAREDGAPFSTVSHTSNRTSLPASAPAGLASGRPVPGVQVRGSGAHESAFASSTELGNPRRFSADTATTTTGRERDATDGQPTLPQHGDLFYCDVAGRFHRVSSAELESLLADEAGRRISPQRGQSSSGSPRRPLYVVHNPTLSPSATTRWQQHRAWTITNPTGSLGCGRLNPYCSSCRAKYNLMFVDPQMRPVQWLSAQSAKLNQMGDCRTHSGYIFGGGNTASERDAMLAQQRLRAKRMAAWPELPHCDRDHLVVHEEDLDGPLRQLAAPPQGRFVPIVYKEDTRRHINPALRHRGPPAAASARQCFVFSPSSAALSQPPRHPSPAHFFGDALRFNTSSARDRTNGCPPASSAHLHHSTTRSGTCCHDSYLHNTQHGQSSSHRLHMDSGFYNTNDVGSASIIHLNKFAGVADAESGQAPPRSHQTLQAVGAAKGMVGSDAAASASASAAASGMPAEPSSVAALRREERRIKRALKQMLWRDLPQQRGTAQWERYVRSLSEGLRQRPHFALFPLPSLSAQTVETVQPTPIDGAAEP</sequence>
<evidence type="ECO:0000313" key="3">
    <source>
        <dbReference type="Proteomes" id="UP000063063"/>
    </source>
</evidence>
<dbReference type="Proteomes" id="UP000063063">
    <property type="component" value="Chromosome 29"/>
</dbReference>
<feature type="compositionally biased region" description="Pro residues" evidence="1">
    <location>
        <begin position="363"/>
        <end position="375"/>
    </location>
</feature>
<feature type="region of interest" description="Disordered" evidence="1">
    <location>
        <begin position="26"/>
        <end position="121"/>
    </location>
</feature>
<feature type="compositionally biased region" description="Basic residues" evidence="1">
    <location>
        <begin position="1957"/>
        <end position="1968"/>
    </location>
</feature>